<accession>A0A8J2W0F6</accession>
<comment type="caution">
    <text evidence="2">The sequence shown here is derived from an EMBL/GenBank/DDBJ whole genome shotgun (WGS) entry which is preliminary data.</text>
</comment>
<protein>
    <submittedName>
        <fullName evidence="2">(African queen) hypothetical protein</fullName>
    </submittedName>
</protein>
<evidence type="ECO:0000313" key="2">
    <source>
        <dbReference type="EMBL" id="CAG9562315.1"/>
    </source>
</evidence>
<dbReference type="AlphaFoldDB" id="A0A8J2W0F6"/>
<reference evidence="2" key="1">
    <citation type="submission" date="2021-09" db="EMBL/GenBank/DDBJ databases">
        <authorList>
            <person name="Martin H S."/>
        </authorList>
    </citation>
    <scope>NUCLEOTIDE SEQUENCE</scope>
</reference>
<keyword evidence="3" id="KW-1185">Reference proteome</keyword>
<feature type="compositionally biased region" description="Basic residues" evidence="1">
    <location>
        <begin position="69"/>
        <end position="89"/>
    </location>
</feature>
<name>A0A8J2W0F6_9NEOP</name>
<sequence>MVATAGRRSRVAGRLACEEWPRSWHLRSFGCRPGAGSSWGQGQSSEDTIVRGIVSPEDVEQHVTTLHSQHGRPPHTYIHTHRNRMRSRRFRGDNTVTDTIYTGECATLDLRARRSAASLSVVNK</sequence>
<evidence type="ECO:0000256" key="1">
    <source>
        <dbReference type="SAM" id="MobiDB-lite"/>
    </source>
</evidence>
<organism evidence="2 3">
    <name type="scientific">Danaus chrysippus</name>
    <name type="common">African queen</name>
    <dbReference type="NCBI Taxonomy" id="151541"/>
    <lineage>
        <taxon>Eukaryota</taxon>
        <taxon>Metazoa</taxon>
        <taxon>Ecdysozoa</taxon>
        <taxon>Arthropoda</taxon>
        <taxon>Hexapoda</taxon>
        <taxon>Insecta</taxon>
        <taxon>Pterygota</taxon>
        <taxon>Neoptera</taxon>
        <taxon>Endopterygota</taxon>
        <taxon>Lepidoptera</taxon>
        <taxon>Glossata</taxon>
        <taxon>Ditrysia</taxon>
        <taxon>Papilionoidea</taxon>
        <taxon>Nymphalidae</taxon>
        <taxon>Danainae</taxon>
        <taxon>Danaini</taxon>
        <taxon>Danaina</taxon>
        <taxon>Danaus</taxon>
        <taxon>Anosia</taxon>
    </lineage>
</organism>
<dbReference type="Proteomes" id="UP000789524">
    <property type="component" value="Unassembled WGS sequence"/>
</dbReference>
<proteinExistence type="predicted"/>
<gene>
    <name evidence="2" type="ORF">DCHRY22_LOCUS3671</name>
</gene>
<dbReference type="EMBL" id="CAKASE010000048">
    <property type="protein sequence ID" value="CAG9562315.1"/>
    <property type="molecule type" value="Genomic_DNA"/>
</dbReference>
<evidence type="ECO:0000313" key="3">
    <source>
        <dbReference type="Proteomes" id="UP000789524"/>
    </source>
</evidence>
<feature type="region of interest" description="Disordered" evidence="1">
    <location>
        <begin position="65"/>
        <end position="91"/>
    </location>
</feature>